<dbReference type="Gene3D" id="3.40.50.720">
    <property type="entry name" value="NAD(P)-binding Rossmann-like Domain"/>
    <property type="match status" value="2"/>
</dbReference>
<dbReference type="FunFam" id="3.40.50.720:FF:000009">
    <property type="entry name" value="Fatty oxidation complex, alpha subunit"/>
    <property type="match status" value="2"/>
</dbReference>
<dbReference type="InterPro" id="IPR006108">
    <property type="entry name" value="3HC_DH_C"/>
</dbReference>
<evidence type="ECO:0000256" key="1">
    <source>
        <dbReference type="ARBA" id="ARBA00005086"/>
    </source>
</evidence>
<accession>A0A848DHM1</accession>
<feature type="domain" description="3-hydroxyacyl-CoA dehydrogenase C-terminal" evidence="4">
    <location>
        <begin position="205"/>
        <end position="301"/>
    </location>
</feature>
<name>A0A848DHM1_9PSEU</name>
<sequence length="611" mass="65157">MGVSDPNLSLGVAGGIRVAREFRTVGVVGLGTMGAGIVEVFARNGLQVIAAEVDEEAVARGRMHLETSTRRAIERGKLTDEAAAELLERITTTTSLADMADADLVIEAVPESLDLKAAVFAELDKVVRPEVILASNTSSLSVTELSVRTGRPGKVVGMHFFNPAPVQKLVELVRTVVTEPDVVDDLKAFAATLDKVPVVIGDRAGFIANALLFGYLNHAARMYESHYASREDLDAAMRYGCGYPMGPLALLDLIGLDTAYEILNTMYRQSRNQLHAPTPVLKQMITAGLLGRKSGRGFYTYEKPHSSKVVPDALTPSGTVPEDAEVRDVQRVGVVGTGTMASGIVEVLAKAGLDVIVRGRSDSKVESSIAGIRKSLDKAVVRGRLSEEDRDATLGRITGTTQLEDFADVDLVVEAIAEELDVKRAVFAALDEICKPGAILATTTSSLPVVECAAATSRPADVIGMHFFNPAPVMKLVEVVSTITTAPDVAATVLALCQRLGKVPVSCGDRAGFIVNALLFPYLNDAVKMLEAHYATSDDIDAAMKTGCALPMGPFELLDVVGLDVSLAIERSLYQEFRESGFAPAPLLEHLVTAGRLGRKTGHGFRDYAAR</sequence>
<evidence type="ECO:0000313" key="7">
    <source>
        <dbReference type="Proteomes" id="UP000586918"/>
    </source>
</evidence>
<evidence type="ECO:0000259" key="5">
    <source>
        <dbReference type="Pfam" id="PF02737"/>
    </source>
</evidence>
<dbReference type="NCBIfam" id="NF005875">
    <property type="entry name" value="PRK07819.1"/>
    <property type="match status" value="2"/>
</dbReference>
<keyword evidence="7" id="KW-1185">Reference proteome</keyword>
<dbReference type="PANTHER" id="PTHR48075">
    <property type="entry name" value="3-HYDROXYACYL-COA DEHYDROGENASE FAMILY PROTEIN"/>
    <property type="match status" value="1"/>
</dbReference>
<proteinExistence type="inferred from homology"/>
<dbReference type="Pfam" id="PF02737">
    <property type="entry name" value="3HCDH_N"/>
    <property type="match status" value="2"/>
</dbReference>
<comment type="caution">
    <text evidence="6">The sequence shown here is derived from an EMBL/GenBank/DDBJ whole genome shotgun (WGS) entry which is preliminary data.</text>
</comment>
<dbReference type="PANTHER" id="PTHR48075:SF9">
    <property type="entry name" value="3-HYDROXYBUTYRYL-COA DEHYDROGENASE"/>
    <property type="match status" value="1"/>
</dbReference>
<dbReference type="Pfam" id="PF00725">
    <property type="entry name" value="3HCDH"/>
    <property type="match status" value="2"/>
</dbReference>
<dbReference type="SUPFAM" id="SSF51735">
    <property type="entry name" value="NAD(P)-binding Rossmann-fold domains"/>
    <property type="match status" value="2"/>
</dbReference>
<dbReference type="Gene3D" id="1.10.1040.10">
    <property type="entry name" value="N-(1-d-carboxylethyl)-l-norvaline Dehydrogenase, domain 2"/>
    <property type="match status" value="2"/>
</dbReference>
<dbReference type="GO" id="GO:0006635">
    <property type="term" value="P:fatty acid beta-oxidation"/>
    <property type="evidence" value="ECO:0007669"/>
    <property type="project" value="TreeGrafter"/>
</dbReference>
<organism evidence="6 7">
    <name type="scientific">Pseudonocardia bannensis</name>
    <dbReference type="NCBI Taxonomy" id="630973"/>
    <lineage>
        <taxon>Bacteria</taxon>
        <taxon>Bacillati</taxon>
        <taxon>Actinomycetota</taxon>
        <taxon>Actinomycetes</taxon>
        <taxon>Pseudonocardiales</taxon>
        <taxon>Pseudonocardiaceae</taxon>
        <taxon>Pseudonocardia</taxon>
    </lineage>
</organism>
<dbReference type="GO" id="GO:0070403">
    <property type="term" value="F:NAD+ binding"/>
    <property type="evidence" value="ECO:0007669"/>
    <property type="project" value="InterPro"/>
</dbReference>
<dbReference type="InterPro" id="IPR036291">
    <property type="entry name" value="NAD(P)-bd_dom_sf"/>
</dbReference>
<dbReference type="InterPro" id="IPR008927">
    <property type="entry name" value="6-PGluconate_DH-like_C_sf"/>
</dbReference>
<feature type="domain" description="3-hydroxyacyl-CoA dehydrogenase C-terminal" evidence="4">
    <location>
        <begin position="512"/>
        <end position="608"/>
    </location>
</feature>
<feature type="domain" description="3-hydroxyacyl-CoA dehydrogenase NAD binding" evidence="5">
    <location>
        <begin position="24"/>
        <end position="202"/>
    </location>
</feature>
<evidence type="ECO:0000259" key="4">
    <source>
        <dbReference type="Pfam" id="PF00725"/>
    </source>
</evidence>
<dbReference type="Proteomes" id="UP000586918">
    <property type="component" value="Unassembled WGS sequence"/>
</dbReference>
<dbReference type="GO" id="GO:0008691">
    <property type="term" value="F:3-hydroxybutyryl-CoA dehydrogenase activity"/>
    <property type="evidence" value="ECO:0007669"/>
    <property type="project" value="TreeGrafter"/>
</dbReference>
<reference evidence="6 7" key="1">
    <citation type="submission" date="2020-04" db="EMBL/GenBank/DDBJ databases">
        <authorList>
            <person name="Klaysubun C."/>
            <person name="Duangmal K."/>
            <person name="Lipun K."/>
        </authorList>
    </citation>
    <scope>NUCLEOTIDE SEQUENCE [LARGE SCALE GENOMIC DNA]</scope>
    <source>
        <strain evidence="6 7">DSM 45300</strain>
    </source>
</reference>
<protein>
    <submittedName>
        <fullName evidence="6">3-hydroxyacyl-CoA dehydrogenase family protein</fullName>
    </submittedName>
</protein>
<evidence type="ECO:0000313" key="6">
    <source>
        <dbReference type="EMBL" id="NMH92167.1"/>
    </source>
</evidence>
<gene>
    <name evidence="6" type="ORF">HF519_11420</name>
</gene>
<keyword evidence="3" id="KW-0560">Oxidoreductase</keyword>
<dbReference type="AlphaFoldDB" id="A0A848DHM1"/>
<dbReference type="SUPFAM" id="SSF48179">
    <property type="entry name" value="6-phosphogluconate dehydrogenase C-terminal domain-like"/>
    <property type="match status" value="2"/>
</dbReference>
<feature type="domain" description="3-hydroxyacyl-CoA dehydrogenase NAD binding" evidence="5">
    <location>
        <begin position="332"/>
        <end position="509"/>
    </location>
</feature>
<evidence type="ECO:0000256" key="2">
    <source>
        <dbReference type="ARBA" id="ARBA00009463"/>
    </source>
</evidence>
<dbReference type="EMBL" id="JAAXKZ010000032">
    <property type="protein sequence ID" value="NMH92167.1"/>
    <property type="molecule type" value="Genomic_DNA"/>
</dbReference>
<comment type="pathway">
    <text evidence="1">Lipid metabolism; butanoate metabolism.</text>
</comment>
<dbReference type="InterPro" id="IPR013328">
    <property type="entry name" value="6PGD_dom2"/>
</dbReference>
<dbReference type="InterPro" id="IPR006176">
    <property type="entry name" value="3-OHacyl-CoA_DH_NAD-bd"/>
</dbReference>
<evidence type="ECO:0000256" key="3">
    <source>
        <dbReference type="ARBA" id="ARBA00023002"/>
    </source>
</evidence>
<comment type="similarity">
    <text evidence="2">Belongs to the 3-hydroxyacyl-CoA dehydrogenase family.</text>
</comment>